<dbReference type="GO" id="GO:0005739">
    <property type="term" value="C:mitochondrion"/>
    <property type="evidence" value="ECO:0007669"/>
    <property type="project" value="TreeGrafter"/>
</dbReference>
<dbReference type="InParanoid" id="A0A1X2H2S2"/>
<organism evidence="9 10">
    <name type="scientific">Syncephalastrum racemosum</name>
    <name type="common">Filamentous fungus</name>
    <dbReference type="NCBI Taxonomy" id="13706"/>
    <lineage>
        <taxon>Eukaryota</taxon>
        <taxon>Fungi</taxon>
        <taxon>Fungi incertae sedis</taxon>
        <taxon>Mucoromycota</taxon>
        <taxon>Mucoromycotina</taxon>
        <taxon>Mucoromycetes</taxon>
        <taxon>Mucorales</taxon>
        <taxon>Syncephalastraceae</taxon>
        <taxon>Syncephalastrum</taxon>
    </lineage>
</organism>
<dbReference type="GO" id="GO:0004340">
    <property type="term" value="F:glucokinase activity"/>
    <property type="evidence" value="ECO:0007669"/>
    <property type="project" value="TreeGrafter"/>
</dbReference>
<dbReference type="Proteomes" id="UP000242180">
    <property type="component" value="Unassembled WGS sequence"/>
</dbReference>
<keyword evidence="5 6" id="KW-0067">ATP-binding</keyword>
<dbReference type="UniPathway" id="UPA00109">
    <property type="reaction ID" value="UER00180"/>
</dbReference>
<dbReference type="InterPro" id="IPR022672">
    <property type="entry name" value="Hexokinase_N"/>
</dbReference>
<dbReference type="GO" id="GO:0008865">
    <property type="term" value="F:fructokinase activity"/>
    <property type="evidence" value="ECO:0007669"/>
    <property type="project" value="TreeGrafter"/>
</dbReference>
<evidence type="ECO:0000256" key="5">
    <source>
        <dbReference type="ARBA" id="ARBA00022840"/>
    </source>
</evidence>
<dbReference type="GO" id="GO:0005829">
    <property type="term" value="C:cytosol"/>
    <property type="evidence" value="ECO:0007669"/>
    <property type="project" value="TreeGrafter"/>
</dbReference>
<evidence type="ECO:0000259" key="7">
    <source>
        <dbReference type="Pfam" id="PF00349"/>
    </source>
</evidence>
<dbReference type="Gene3D" id="3.40.367.20">
    <property type="match status" value="1"/>
</dbReference>
<dbReference type="InterPro" id="IPR022673">
    <property type="entry name" value="Hexokinase_C"/>
</dbReference>
<evidence type="ECO:0000256" key="1">
    <source>
        <dbReference type="ARBA" id="ARBA00009225"/>
    </source>
</evidence>
<keyword evidence="2 6" id="KW-0808">Transferase</keyword>
<evidence type="ECO:0000259" key="8">
    <source>
        <dbReference type="Pfam" id="PF03727"/>
    </source>
</evidence>
<feature type="domain" description="Hexokinase C-terminal" evidence="8">
    <location>
        <begin position="213"/>
        <end position="450"/>
    </location>
</feature>
<dbReference type="EC" id="2.7.1.-" evidence="6"/>
<dbReference type="SUPFAM" id="SSF53067">
    <property type="entry name" value="Actin-like ATPase domain"/>
    <property type="match status" value="2"/>
</dbReference>
<dbReference type="EMBL" id="MCGN01000010">
    <property type="protein sequence ID" value="ORY92094.1"/>
    <property type="molecule type" value="Genomic_DNA"/>
</dbReference>
<dbReference type="OMA" id="SVFFDWI"/>
<keyword evidence="3 6" id="KW-0547">Nucleotide-binding</keyword>
<dbReference type="AlphaFoldDB" id="A0A1X2H2S2"/>
<evidence type="ECO:0000313" key="10">
    <source>
        <dbReference type="Proteomes" id="UP000242180"/>
    </source>
</evidence>
<dbReference type="Gene3D" id="3.30.420.40">
    <property type="match status" value="1"/>
</dbReference>
<dbReference type="GO" id="GO:0006013">
    <property type="term" value="P:mannose metabolic process"/>
    <property type="evidence" value="ECO:0007669"/>
    <property type="project" value="TreeGrafter"/>
</dbReference>
<dbReference type="PANTHER" id="PTHR19443:SF24">
    <property type="entry name" value="PHOSPHOTRANSFERASE"/>
    <property type="match status" value="1"/>
</dbReference>
<dbReference type="GO" id="GO:0001678">
    <property type="term" value="P:intracellular glucose homeostasis"/>
    <property type="evidence" value="ECO:0007669"/>
    <property type="project" value="InterPro"/>
</dbReference>
<comment type="similarity">
    <text evidence="1 6">Belongs to the hexokinase family.</text>
</comment>
<dbReference type="PRINTS" id="PR00475">
    <property type="entry name" value="HEXOKINASE"/>
</dbReference>
<gene>
    <name evidence="9" type="ORF">BCR43DRAFT_527380</name>
</gene>
<dbReference type="Pfam" id="PF00349">
    <property type="entry name" value="Hexokinase_1"/>
    <property type="match status" value="1"/>
</dbReference>
<dbReference type="STRING" id="13706.A0A1X2H2S2"/>
<comment type="caution">
    <text evidence="9">The sequence shown here is derived from an EMBL/GenBank/DDBJ whole genome shotgun (WGS) entry which is preliminary data.</text>
</comment>
<proteinExistence type="inferred from homology"/>
<evidence type="ECO:0000313" key="9">
    <source>
        <dbReference type="EMBL" id="ORY92094.1"/>
    </source>
</evidence>
<feature type="domain" description="Hexokinase N-terminal" evidence="7">
    <location>
        <begin position="7"/>
        <end position="207"/>
    </location>
</feature>
<name>A0A1X2H2S2_SYNRA</name>
<dbReference type="InterPro" id="IPR001312">
    <property type="entry name" value="Hexokinase"/>
</dbReference>
<dbReference type="GO" id="GO:0005536">
    <property type="term" value="F:D-glucose binding"/>
    <property type="evidence" value="ECO:0007669"/>
    <property type="project" value="InterPro"/>
</dbReference>
<dbReference type="InterPro" id="IPR043129">
    <property type="entry name" value="ATPase_NBD"/>
</dbReference>
<dbReference type="PANTHER" id="PTHR19443">
    <property type="entry name" value="HEXOKINASE"/>
    <property type="match status" value="1"/>
</dbReference>
<dbReference type="PROSITE" id="PS51748">
    <property type="entry name" value="HEXOKINASE_2"/>
    <property type="match status" value="1"/>
</dbReference>
<dbReference type="OrthoDB" id="419537at2759"/>
<reference evidence="9 10" key="1">
    <citation type="submission" date="2016-07" db="EMBL/GenBank/DDBJ databases">
        <title>Pervasive Adenine N6-methylation of Active Genes in Fungi.</title>
        <authorList>
            <consortium name="DOE Joint Genome Institute"/>
            <person name="Mondo S.J."/>
            <person name="Dannebaum R.O."/>
            <person name="Kuo R.C."/>
            <person name="Labutti K."/>
            <person name="Haridas S."/>
            <person name="Kuo A."/>
            <person name="Salamov A."/>
            <person name="Ahrendt S.R."/>
            <person name="Lipzen A."/>
            <person name="Sullivan W."/>
            <person name="Andreopoulos W.B."/>
            <person name="Clum A."/>
            <person name="Lindquist E."/>
            <person name="Daum C."/>
            <person name="Ramamoorthy G.K."/>
            <person name="Gryganskyi A."/>
            <person name="Culley D."/>
            <person name="Magnuson J.K."/>
            <person name="James T.Y."/>
            <person name="O'Malley M.A."/>
            <person name="Stajich J.E."/>
            <person name="Spatafora J.W."/>
            <person name="Visel A."/>
            <person name="Grigoriev I.V."/>
        </authorList>
    </citation>
    <scope>NUCLEOTIDE SEQUENCE [LARGE SCALE GENOMIC DNA]</scope>
    <source>
        <strain evidence="9 10">NRRL 2496</strain>
    </source>
</reference>
<evidence type="ECO:0000256" key="2">
    <source>
        <dbReference type="ARBA" id="ARBA00022679"/>
    </source>
</evidence>
<evidence type="ECO:0000256" key="4">
    <source>
        <dbReference type="ARBA" id="ARBA00022777"/>
    </source>
</evidence>
<evidence type="ECO:0000256" key="3">
    <source>
        <dbReference type="ARBA" id="ARBA00022741"/>
    </source>
</evidence>
<accession>A0A1X2H2S2</accession>
<dbReference type="GO" id="GO:0019158">
    <property type="term" value="F:mannokinase activity"/>
    <property type="evidence" value="ECO:0007669"/>
    <property type="project" value="TreeGrafter"/>
</dbReference>
<evidence type="ECO:0000256" key="6">
    <source>
        <dbReference type="RuleBase" id="RU362007"/>
    </source>
</evidence>
<keyword evidence="4 6" id="KW-0418">Kinase</keyword>
<protein>
    <recommendedName>
        <fullName evidence="6">Phosphotransferase</fullName>
        <ecNumber evidence="6">2.7.1.-</ecNumber>
    </recommendedName>
</protein>
<keyword evidence="10" id="KW-1185">Reference proteome</keyword>
<dbReference type="GO" id="GO:0006006">
    <property type="term" value="P:glucose metabolic process"/>
    <property type="evidence" value="ECO:0007669"/>
    <property type="project" value="TreeGrafter"/>
</dbReference>
<keyword evidence="6" id="KW-0324">Glycolysis</keyword>
<dbReference type="GO" id="GO:0005524">
    <property type="term" value="F:ATP binding"/>
    <property type="evidence" value="ECO:0007669"/>
    <property type="project" value="UniProtKB-UniRule"/>
</dbReference>
<dbReference type="GO" id="GO:0006096">
    <property type="term" value="P:glycolytic process"/>
    <property type="evidence" value="ECO:0007669"/>
    <property type="project" value="UniProtKB-UniPathway"/>
</dbReference>
<dbReference type="Pfam" id="PF03727">
    <property type="entry name" value="Hexokinase_2"/>
    <property type="match status" value="1"/>
</dbReference>
<sequence length="454" mass="49110">MTDCLFESLEQQFLLPRTKLEPIITAFCNEYKHGLKTPSKGLATMIPSFVTKLPQGNEKGTFLSLDLGGTNLRISAVELLGQGQVQVLELKKCPSQALKTGKGSDFFDWIADAVQELVSVKARHLFSDAQVNGQETLSLGVCWSFPVDQTAVDKGTILRMGKGFTLQETEGHDLADLFHQAFQRKGLNVQVTAILNDTVGTLVAHAYSNPQARIGLIFATGINGSYPEKVSAIDKLGDLRGKYAPGTEMLINTEIDIFGDASYLPLTKYDLALDSSHNQPGFQPYEKMMSGAYLGELVRLIALDFIRAGALFDGAVPEGFDEAWSFPSAYMSALEGNTAAEKSVELLSDKFHFAHAPTLHDLAVLTRICRIVATRSASLAAVAIASMIMQQELKGEVVVGVNGSTFEFYPNMASRVRAALADWFGEDIAKDIKLELARDGGSIGGALIAMLCAA</sequence>